<evidence type="ECO:0000313" key="2">
    <source>
        <dbReference type="EMBL" id="MSS44730.1"/>
    </source>
</evidence>
<keyword evidence="3" id="KW-1185">Reference proteome</keyword>
<evidence type="ECO:0000256" key="1">
    <source>
        <dbReference type="SAM" id="Phobius"/>
    </source>
</evidence>
<dbReference type="RefSeq" id="WP_154562086.1">
    <property type="nucleotide sequence ID" value="NZ_VUMG01000001.1"/>
</dbReference>
<feature type="transmembrane region" description="Helical" evidence="1">
    <location>
        <begin position="12"/>
        <end position="30"/>
    </location>
</feature>
<feature type="transmembrane region" description="Helical" evidence="1">
    <location>
        <begin position="132"/>
        <end position="149"/>
    </location>
</feature>
<gene>
    <name evidence="2" type="ORF">FYJ43_01355</name>
</gene>
<accession>A0A7K0J462</accession>
<dbReference type="AlphaFoldDB" id="A0A7K0J462"/>
<evidence type="ECO:0000313" key="3">
    <source>
        <dbReference type="Proteomes" id="UP000466104"/>
    </source>
</evidence>
<keyword evidence="1" id="KW-1133">Transmembrane helix</keyword>
<sequence>MLFAVAKFKRVMALLGVIYLATVGCLYLALADRSDTFIRDGHVIQGTVEAVYYHHPVSTGATRYLTHAEGGNVALISYSYNGVSAKTTSNPYRDAKKYHVGQKVDLVIQAAPNQPHGTIVTVRDHTILGMHVIPWGFLASAVVMAAWFGRDYLTSRRRRRAVSHRRTPSVVEG</sequence>
<protein>
    <recommendedName>
        <fullName evidence="4">DUF3592 domain-containing protein</fullName>
    </recommendedName>
</protein>
<dbReference type="PROSITE" id="PS51257">
    <property type="entry name" value="PROKAR_LIPOPROTEIN"/>
    <property type="match status" value="1"/>
</dbReference>
<reference evidence="2 3" key="1">
    <citation type="submission" date="2019-08" db="EMBL/GenBank/DDBJ databases">
        <title>In-depth cultivation of the pig gut microbiome towards novel bacterial diversity and tailored functional studies.</title>
        <authorList>
            <person name="Wylensek D."/>
            <person name="Hitch T.C.A."/>
            <person name="Clavel T."/>
        </authorList>
    </citation>
    <scope>NUCLEOTIDE SEQUENCE [LARGE SCALE GENOMIC DNA]</scope>
    <source>
        <strain evidence="2 3">WCA-380-WT-3A</strain>
    </source>
</reference>
<comment type="caution">
    <text evidence="2">The sequence shown here is derived from an EMBL/GenBank/DDBJ whole genome shotgun (WGS) entry which is preliminary data.</text>
</comment>
<evidence type="ECO:0008006" key="4">
    <source>
        <dbReference type="Google" id="ProtNLM"/>
    </source>
</evidence>
<keyword evidence="1" id="KW-0812">Transmembrane</keyword>
<name>A0A7K0J462_9ACTN</name>
<dbReference type="EMBL" id="VUMG01000001">
    <property type="protein sequence ID" value="MSS44730.1"/>
    <property type="molecule type" value="Genomic_DNA"/>
</dbReference>
<keyword evidence="1" id="KW-0472">Membrane</keyword>
<proteinExistence type="predicted"/>
<dbReference type="Proteomes" id="UP000466104">
    <property type="component" value="Unassembled WGS sequence"/>
</dbReference>
<organism evidence="2 3">
    <name type="scientific">Cutibacterium porci</name>
    <dbReference type="NCBI Taxonomy" id="2605781"/>
    <lineage>
        <taxon>Bacteria</taxon>
        <taxon>Bacillati</taxon>
        <taxon>Actinomycetota</taxon>
        <taxon>Actinomycetes</taxon>
        <taxon>Propionibacteriales</taxon>
        <taxon>Propionibacteriaceae</taxon>
        <taxon>Cutibacterium</taxon>
    </lineage>
</organism>